<evidence type="ECO:0000313" key="8">
    <source>
        <dbReference type="EMBL" id="RXM36353.1"/>
    </source>
</evidence>
<evidence type="ECO:0000256" key="1">
    <source>
        <dbReference type="ARBA" id="ARBA00004613"/>
    </source>
</evidence>
<feature type="signal peptide" evidence="6">
    <location>
        <begin position="1"/>
        <end position="20"/>
    </location>
</feature>
<dbReference type="Gene3D" id="4.10.410.10">
    <property type="entry name" value="Pancreatic trypsin inhibitor Kunitz domain"/>
    <property type="match status" value="2"/>
</dbReference>
<dbReference type="CDD" id="cd22617">
    <property type="entry name" value="Kunitz_TFPI2_2-like"/>
    <property type="match status" value="1"/>
</dbReference>
<keyword evidence="2" id="KW-0964">Secreted</keyword>
<dbReference type="InterPro" id="IPR050098">
    <property type="entry name" value="TFPI/VKTCI-like"/>
</dbReference>
<accession>A0A444UMG5</accession>
<evidence type="ECO:0000256" key="4">
    <source>
        <dbReference type="ARBA" id="ARBA00022900"/>
    </source>
</evidence>
<comment type="subcellular location">
    <subcellularLocation>
        <location evidence="1">Secreted</location>
    </subcellularLocation>
</comment>
<protein>
    <submittedName>
        <fullName evidence="8">Tissue factor pathway inhibitor 2</fullName>
    </submittedName>
</protein>
<dbReference type="GO" id="GO:0005615">
    <property type="term" value="C:extracellular space"/>
    <property type="evidence" value="ECO:0007669"/>
    <property type="project" value="TreeGrafter"/>
</dbReference>
<evidence type="ECO:0000256" key="2">
    <source>
        <dbReference type="ARBA" id="ARBA00022525"/>
    </source>
</evidence>
<dbReference type="InterPro" id="IPR036880">
    <property type="entry name" value="Kunitz_BPTI_sf"/>
</dbReference>
<dbReference type="PROSITE" id="PS50279">
    <property type="entry name" value="BPTI_KUNITZ_2"/>
    <property type="match status" value="2"/>
</dbReference>
<dbReference type="SUPFAM" id="SSF57362">
    <property type="entry name" value="BPTI-like"/>
    <property type="match status" value="2"/>
</dbReference>
<comment type="caution">
    <text evidence="8">The sequence shown here is derived from an EMBL/GenBank/DDBJ whole genome shotgun (WGS) entry which is preliminary data.</text>
</comment>
<organism evidence="8 9">
    <name type="scientific">Acipenser ruthenus</name>
    <name type="common">Sterlet sturgeon</name>
    <dbReference type="NCBI Taxonomy" id="7906"/>
    <lineage>
        <taxon>Eukaryota</taxon>
        <taxon>Metazoa</taxon>
        <taxon>Chordata</taxon>
        <taxon>Craniata</taxon>
        <taxon>Vertebrata</taxon>
        <taxon>Euteleostomi</taxon>
        <taxon>Actinopterygii</taxon>
        <taxon>Chondrostei</taxon>
        <taxon>Acipenseriformes</taxon>
        <taxon>Acipenseridae</taxon>
        <taxon>Acipenser</taxon>
    </lineage>
</organism>
<proteinExistence type="predicted"/>
<dbReference type="SMART" id="SM00131">
    <property type="entry name" value="KU"/>
    <property type="match status" value="2"/>
</dbReference>
<keyword evidence="9" id="KW-1185">Reference proteome</keyword>
<evidence type="ECO:0000256" key="6">
    <source>
        <dbReference type="SAM" id="SignalP"/>
    </source>
</evidence>
<dbReference type="PROSITE" id="PS00280">
    <property type="entry name" value="BPTI_KUNITZ_1"/>
    <property type="match status" value="2"/>
</dbReference>
<feature type="domain" description="BPTI/Kunitz inhibitor" evidence="7">
    <location>
        <begin position="90"/>
        <end position="140"/>
    </location>
</feature>
<evidence type="ECO:0000313" key="9">
    <source>
        <dbReference type="Proteomes" id="UP000289886"/>
    </source>
</evidence>
<dbReference type="PANTHER" id="PTHR10083:SF376">
    <property type="entry name" value="SERINE PEPTIDASE INHIBITOR, KUNITZ TYPE, 3"/>
    <property type="match status" value="1"/>
</dbReference>
<keyword evidence="6" id="KW-0732">Signal</keyword>
<gene>
    <name evidence="8" type="ORF">EOD39_11941</name>
</gene>
<keyword evidence="4" id="KW-0722">Serine protease inhibitor</keyword>
<dbReference type="EMBL" id="SCEB01214255">
    <property type="protein sequence ID" value="RXM36353.1"/>
    <property type="molecule type" value="Genomic_DNA"/>
</dbReference>
<evidence type="ECO:0000256" key="3">
    <source>
        <dbReference type="ARBA" id="ARBA00022690"/>
    </source>
</evidence>
<evidence type="ECO:0000256" key="5">
    <source>
        <dbReference type="ARBA" id="ARBA00023157"/>
    </source>
</evidence>
<evidence type="ECO:0000259" key="7">
    <source>
        <dbReference type="PROSITE" id="PS50279"/>
    </source>
</evidence>
<dbReference type="FunFam" id="4.10.410.10:FF:000004">
    <property type="entry name" value="Tissue factor pathway inhibitor"/>
    <property type="match status" value="1"/>
</dbReference>
<dbReference type="Pfam" id="PF00014">
    <property type="entry name" value="Kunitz_BPTI"/>
    <property type="match status" value="2"/>
</dbReference>
<dbReference type="CDD" id="cd22616">
    <property type="entry name" value="Kunitz_TFPI2_1-like"/>
    <property type="match status" value="1"/>
</dbReference>
<name>A0A444UMG5_ACIRT</name>
<feature type="domain" description="BPTI/Kunitz inhibitor" evidence="7">
    <location>
        <begin position="30"/>
        <end position="80"/>
    </location>
</feature>
<dbReference type="PANTHER" id="PTHR10083">
    <property type="entry name" value="KUNITZ-TYPE PROTEASE INHIBITOR-RELATED"/>
    <property type="match status" value="1"/>
</dbReference>
<keyword evidence="5" id="KW-1015">Disulfide bond</keyword>
<keyword evidence="3" id="KW-0646">Protease inhibitor</keyword>
<dbReference type="AlphaFoldDB" id="A0A444UMG5"/>
<dbReference type="InterPro" id="IPR002223">
    <property type="entry name" value="Kunitz_BPTI"/>
</dbReference>
<dbReference type="InterPro" id="IPR020901">
    <property type="entry name" value="Prtase_inh_Kunz-CS"/>
</dbReference>
<reference evidence="8 9" key="1">
    <citation type="submission" date="2019-01" db="EMBL/GenBank/DDBJ databases">
        <title>Draft Genome and Complete Hox-Cluster Characterization of the Sterlet Sturgeon (Acipenser ruthenus).</title>
        <authorList>
            <person name="Wei Q."/>
        </authorList>
    </citation>
    <scope>NUCLEOTIDE SEQUENCE [LARGE SCALE GENOMIC DNA]</scope>
    <source>
        <strain evidence="8">WHYD16114868_AA</strain>
        <tissue evidence="8">Blood</tissue>
    </source>
</reference>
<sequence>MEHSLFQSLLGFALLVQAFGTQLKDNREICLLPQDDGPCRGLLPRYYYNRYTLRCEEFSYGGCEGNANNFVNLEDCEKTCWKIRKVPKICRFEPEEGPCRAMVKTYFYNFTAMECQTFVYGGCYGNENRFVDKNSCSNYCEPQKRTKRMDLGKMRWKPRRKQIIKTNY</sequence>
<feature type="chain" id="PRO_5019566290" evidence="6">
    <location>
        <begin position="21"/>
        <end position="168"/>
    </location>
</feature>
<dbReference type="Proteomes" id="UP000289886">
    <property type="component" value="Unassembled WGS sequence"/>
</dbReference>
<dbReference type="FunFam" id="4.10.410.10:FF:000011">
    <property type="entry name" value="Tissue factor pathway inhibitor"/>
    <property type="match status" value="1"/>
</dbReference>
<dbReference type="GO" id="GO:0004867">
    <property type="term" value="F:serine-type endopeptidase inhibitor activity"/>
    <property type="evidence" value="ECO:0007669"/>
    <property type="project" value="UniProtKB-KW"/>
</dbReference>
<dbReference type="PRINTS" id="PR00759">
    <property type="entry name" value="BASICPTASE"/>
</dbReference>